<protein>
    <submittedName>
        <fullName evidence="1">Uncharacterized protein</fullName>
    </submittedName>
</protein>
<accession>A0A814A1U6</accession>
<dbReference type="AlphaFoldDB" id="A0A814A1U6"/>
<evidence type="ECO:0000313" key="1">
    <source>
        <dbReference type="EMBL" id="CAF0906722.1"/>
    </source>
</evidence>
<proteinExistence type="predicted"/>
<reference evidence="1" key="1">
    <citation type="submission" date="2021-02" db="EMBL/GenBank/DDBJ databases">
        <authorList>
            <person name="Nowell W R."/>
        </authorList>
    </citation>
    <scope>NUCLEOTIDE SEQUENCE</scope>
</reference>
<dbReference type="Proteomes" id="UP000681722">
    <property type="component" value="Unassembled WGS sequence"/>
</dbReference>
<dbReference type="EMBL" id="CAJNOQ010001610">
    <property type="protein sequence ID" value="CAF0906722.1"/>
    <property type="molecule type" value="Genomic_DNA"/>
</dbReference>
<organism evidence="1 3">
    <name type="scientific">Didymodactylos carnosus</name>
    <dbReference type="NCBI Taxonomy" id="1234261"/>
    <lineage>
        <taxon>Eukaryota</taxon>
        <taxon>Metazoa</taxon>
        <taxon>Spiralia</taxon>
        <taxon>Gnathifera</taxon>
        <taxon>Rotifera</taxon>
        <taxon>Eurotatoria</taxon>
        <taxon>Bdelloidea</taxon>
        <taxon>Philodinida</taxon>
        <taxon>Philodinidae</taxon>
        <taxon>Didymodactylos</taxon>
    </lineage>
</organism>
<evidence type="ECO:0000313" key="3">
    <source>
        <dbReference type="Proteomes" id="UP000663829"/>
    </source>
</evidence>
<dbReference type="EMBL" id="CAJOBC010001610">
    <property type="protein sequence ID" value="CAF3688352.1"/>
    <property type="molecule type" value="Genomic_DNA"/>
</dbReference>
<evidence type="ECO:0000313" key="2">
    <source>
        <dbReference type="EMBL" id="CAF3688352.1"/>
    </source>
</evidence>
<gene>
    <name evidence="1" type="ORF">GPM918_LOCUS8930</name>
    <name evidence="2" type="ORF">SRO942_LOCUS8931</name>
</gene>
<sequence length="106" mass="12064">MPTVRRCHFDDGLNFVGGLLHLVARDDVAEKLDFLRGDRTLRWGHLEVGPIEDEADLIHIKLVPFERLGEDDDVIEIHDDVIPPPVRQELVHCPLESMRGVHEALS</sequence>
<name>A0A814A1U6_9BILA</name>
<comment type="caution">
    <text evidence="1">The sequence shown here is derived from an EMBL/GenBank/DDBJ whole genome shotgun (WGS) entry which is preliminary data.</text>
</comment>
<keyword evidence="3" id="KW-1185">Reference proteome</keyword>
<dbReference type="Proteomes" id="UP000663829">
    <property type="component" value="Unassembled WGS sequence"/>
</dbReference>